<dbReference type="EMBL" id="CDPU01000013">
    <property type="protein sequence ID" value="CEO49220.1"/>
    <property type="molecule type" value="Genomic_DNA"/>
</dbReference>
<proteinExistence type="inferred from homology"/>
<dbReference type="InterPro" id="IPR006076">
    <property type="entry name" value="FAD-dep_OxRdtase"/>
</dbReference>
<comment type="cofactor">
    <cofactor evidence="1">
        <name>FAD</name>
        <dbReference type="ChEBI" id="CHEBI:57692"/>
    </cofactor>
</comment>
<sequence length="492" mass="54427">MANNRASGLAKTSPILIIGAGVFGLSTAIHAARRGYTNITVFDRQSYEQSNYDFDKGCDAASADINKIVRTAYGDEIDHQEMCTEAIKEWREWDQEIASGKDLPPGMTTEDRVFVNNGSLSLSATQRLDMYEVDSIEGMRAAGLRKSALVTTDEKDQTEASKQGFAYALDPFRREEKGLPYIGLLDTTGGYAVADNACRLALHKAKRLGVRFVFGERRGTLKELVYRDESRTDVTGIITEDGSVHSSSLVLLACGGWTPALVPQLDGITEATAGSVALVKIPPTSRLRERYSEKNFPTFQFRMYGGSNGGLYGFACDNRGLLKIGYRGTRYTNPLVQQDGKERSVPITRWTLPHRTDKIAAHALAVINQFIDEEMPDIRAEGLGITRTRLCWYTDTFDDHYIIDYVPGSTSLMVATGCSGHAFKFLPNIGKHVVDIWERSGTDQLPKSRWLWRRLREGQKPDNIIMQGSAGPNTLSKANMVLAGQEATLAKL</sequence>
<evidence type="ECO:0000259" key="6">
    <source>
        <dbReference type="Pfam" id="PF01266"/>
    </source>
</evidence>
<dbReference type="InterPro" id="IPR045170">
    <property type="entry name" value="MTOX"/>
</dbReference>
<dbReference type="PANTHER" id="PTHR10961">
    <property type="entry name" value="PEROXISOMAL SARCOSINE OXIDASE"/>
    <property type="match status" value="1"/>
</dbReference>
<name>A0A0B7K2S8_BIOOC</name>
<evidence type="ECO:0000256" key="3">
    <source>
        <dbReference type="ARBA" id="ARBA00022630"/>
    </source>
</evidence>
<dbReference type="Gene3D" id="3.50.50.60">
    <property type="entry name" value="FAD/NAD(P)-binding domain"/>
    <property type="match status" value="1"/>
</dbReference>
<protein>
    <recommendedName>
        <fullName evidence="6">FAD dependent oxidoreductase domain-containing protein</fullName>
    </recommendedName>
</protein>
<evidence type="ECO:0000256" key="5">
    <source>
        <dbReference type="ARBA" id="ARBA00023002"/>
    </source>
</evidence>
<dbReference type="InterPro" id="IPR036188">
    <property type="entry name" value="FAD/NAD-bd_sf"/>
</dbReference>
<keyword evidence="5" id="KW-0560">Oxidoreductase</keyword>
<dbReference type="Gene3D" id="3.30.9.10">
    <property type="entry name" value="D-Amino Acid Oxidase, subunit A, domain 2"/>
    <property type="match status" value="1"/>
</dbReference>
<keyword evidence="3" id="KW-0285">Flavoprotein</keyword>
<organism evidence="7">
    <name type="scientific">Bionectria ochroleuca</name>
    <name type="common">Gliocladium roseum</name>
    <dbReference type="NCBI Taxonomy" id="29856"/>
    <lineage>
        <taxon>Eukaryota</taxon>
        <taxon>Fungi</taxon>
        <taxon>Dikarya</taxon>
        <taxon>Ascomycota</taxon>
        <taxon>Pezizomycotina</taxon>
        <taxon>Sordariomycetes</taxon>
        <taxon>Hypocreomycetidae</taxon>
        <taxon>Hypocreales</taxon>
        <taxon>Bionectriaceae</taxon>
        <taxon>Clonostachys</taxon>
    </lineage>
</organism>
<comment type="similarity">
    <text evidence="2">Belongs to the MSOX/MTOX family.</text>
</comment>
<keyword evidence="4" id="KW-0274">FAD</keyword>
<dbReference type="SUPFAM" id="SSF51905">
    <property type="entry name" value="FAD/NAD(P)-binding domain"/>
    <property type="match status" value="1"/>
</dbReference>
<evidence type="ECO:0000256" key="1">
    <source>
        <dbReference type="ARBA" id="ARBA00001974"/>
    </source>
</evidence>
<evidence type="ECO:0000256" key="4">
    <source>
        <dbReference type="ARBA" id="ARBA00022827"/>
    </source>
</evidence>
<dbReference type="AlphaFoldDB" id="A0A0B7K2S8"/>
<evidence type="ECO:0000313" key="7">
    <source>
        <dbReference type="EMBL" id="CEO49220.1"/>
    </source>
</evidence>
<dbReference type="GO" id="GO:0050660">
    <property type="term" value="F:flavin adenine dinucleotide binding"/>
    <property type="evidence" value="ECO:0007669"/>
    <property type="project" value="InterPro"/>
</dbReference>
<reference evidence="7" key="1">
    <citation type="submission" date="2015-01" db="EMBL/GenBank/DDBJ databases">
        <authorList>
            <person name="Durling Mikael"/>
        </authorList>
    </citation>
    <scope>NUCLEOTIDE SEQUENCE</scope>
</reference>
<evidence type="ECO:0000256" key="2">
    <source>
        <dbReference type="ARBA" id="ARBA00010989"/>
    </source>
</evidence>
<dbReference type="GO" id="GO:0008115">
    <property type="term" value="F:sarcosine oxidase activity"/>
    <property type="evidence" value="ECO:0007669"/>
    <property type="project" value="TreeGrafter"/>
</dbReference>
<dbReference type="Pfam" id="PF01266">
    <property type="entry name" value="DAO"/>
    <property type="match status" value="1"/>
</dbReference>
<dbReference type="PANTHER" id="PTHR10961:SF15">
    <property type="entry name" value="FAD DEPENDENT OXIDOREDUCTASE DOMAIN-CONTAINING PROTEIN"/>
    <property type="match status" value="1"/>
</dbReference>
<feature type="domain" description="FAD dependent oxidoreductase" evidence="6">
    <location>
        <begin position="15"/>
        <end position="435"/>
    </location>
</feature>
<accession>A0A0B7K2S8</accession>
<gene>
    <name evidence="7" type="ORF">BN869_000005277_1</name>
</gene>